<feature type="region of interest" description="Disordered" evidence="2">
    <location>
        <begin position="411"/>
        <end position="456"/>
    </location>
</feature>
<accession>W1PCN5</accession>
<dbReference type="Gramene" id="ERN04805">
    <property type="protein sequence ID" value="ERN04805"/>
    <property type="gene ID" value="AMTR_s00140p00108000"/>
</dbReference>
<sequence>MTDHLQTLKQDQTELLDAHNEFRRGLEQIVRGRLGTHISFSTCNCEPGSSMSVQCHEHVGDPPCRLGCFGDQMQLEDRQEEDEEESDQLVRRRRRSDLERDDLAESSASRTRRRHSRILSRWAARQAQEMITTIERRNRESELMALAGLHTVSMLDSSFLRESPTSRGGGGQGQGVVERPTAQASSLLQMWRELEDEHLLNRARARLSHSEDSRYNRQEGPARAGRERSTNNSLMGFNGGRERNIDNSLSSFNGGRERNGDNSLSSFNGVRERNTDNSLTSFTGTTSHASEQHGRSEIASDDTEESRWLENTQSVEAPRADSENEYGSWVHGQNENGDRGSSREQSPDLGDGERERVRQIVRGWMTDSGIGDHASNVSQRNSPRAEWLGETERERVRLVREWVQMTSQQRDARVSRREQGLGSGVHVERTRGQARERETVRERMVSDRDDSPPEHVRRDTLRLRGRQALIDLLMRIERERQRELQGLLEHRAVSDFAHRNRIQSLLRGRFLRSGRSIEDERPPSGAARELGQLRQWHTVSGIREGFRFRLENIVRGQVSNQSDAVATNNLSNFGGDDQFHASSEVPNENHDQSQVRRDEEEAQRATEHLEEESNTRTANADWQEPVAQGQDWREGFVEETTDWNQQSADHEWRDGAGDELDGNWQDPLEEDHVGNWPTDTGENAMEDGEVNLIEEVHGEWHEDDPQLSVENWQDEPHNPPRISRSIPIRRVSGFQPPDDDNVYNMELRELLSRRSVSNILESEFRESLDQLIQSYVQRQGRAPIDWDLQRGLPSEAPSQEQNQEEREMNNQNVDPPNNVVRPTLVVPPPPVPPPPPLWHQELQQATWPRHSMHRAEIEWEIINDLRADMARLQQGMSHMQRMLEACMDMQLELQRSVRQEVSAALNRSGEGQGMREGSSEDGSKWGNVRKGTCCVCCDSHIDSLLYRCGHMCTCSKCANELVRAGGKCPLCRAPIVEVIRAYSIL</sequence>
<keyword evidence="1" id="KW-0862">Zinc</keyword>
<keyword evidence="1" id="KW-0863">Zinc-finger</keyword>
<feature type="region of interest" description="Disordered" evidence="2">
    <location>
        <begin position="75"/>
        <end position="117"/>
    </location>
</feature>
<evidence type="ECO:0000259" key="3">
    <source>
        <dbReference type="PROSITE" id="PS50089"/>
    </source>
</evidence>
<dbReference type="SUPFAM" id="SSF57850">
    <property type="entry name" value="RING/U-box"/>
    <property type="match status" value="1"/>
</dbReference>
<dbReference type="Proteomes" id="UP000017836">
    <property type="component" value="Unassembled WGS sequence"/>
</dbReference>
<gene>
    <name evidence="4" type="ORF">AMTR_s00140p00108000</name>
</gene>
<dbReference type="HOGENOM" id="CLU_012471_1_0_1"/>
<name>W1PCN5_AMBTC</name>
<dbReference type="Gene3D" id="3.30.40.10">
    <property type="entry name" value="Zinc/RING finger domain, C3HC4 (zinc finger)"/>
    <property type="match status" value="1"/>
</dbReference>
<evidence type="ECO:0000256" key="2">
    <source>
        <dbReference type="SAM" id="MobiDB-lite"/>
    </source>
</evidence>
<dbReference type="GO" id="GO:0008270">
    <property type="term" value="F:zinc ion binding"/>
    <property type="evidence" value="ECO:0007669"/>
    <property type="project" value="UniProtKB-KW"/>
</dbReference>
<feature type="compositionally biased region" description="Basic and acidic residues" evidence="2">
    <location>
        <begin position="587"/>
        <end position="614"/>
    </location>
</feature>
<dbReference type="InterPro" id="IPR013083">
    <property type="entry name" value="Znf_RING/FYVE/PHD"/>
</dbReference>
<dbReference type="eggNOG" id="KOG4172">
    <property type="taxonomic scope" value="Eukaryota"/>
</dbReference>
<feature type="region of interest" description="Disordered" evidence="2">
    <location>
        <begin position="160"/>
        <end position="180"/>
    </location>
</feature>
<dbReference type="PANTHER" id="PTHR46519:SF2">
    <property type="entry name" value="RING_U-BOX SUPERFAMILY PROTEIN"/>
    <property type="match status" value="1"/>
</dbReference>
<dbReference type="PANTHER" id="PTHR46519">
    <property type="entry name" value="RING/U-BOX SUPERFAMILY PROTEIN"/>
    <property type="match status" value="1"/>
</dbReference>
<evidence type="ECO:0000256" key="1">
    <source>
        <dbReference type="PROSITE-ProRule" id="PRU00175"/>
    </source>
</evidence>
<feature type="compositionally biased region" description="Polar residues" evidence="2">
    <location>
        <begin position="276"/>
        <end position="289"/>
    </location>
</feature>
<feature type="compositionally biased region" description="Basic and acidic residues" evidence="2">
    <location>
        <begin position="426"/>
        <end position="456"/>
    </location>
</feature>
<keyword evidence="1" id="KW-0479">Metal-binding</keyword>
<dbReference type="OMA" id="VWHEDAS"/>
<feature type="region of interest" description="Disordered" evidence="2">
    <location>
        <begin position="205"/>
        <end position="354"/>
    </location>
</feature>
<dbReference type="KEGG" id="atr:18432970"/>
<dbReference type="PROSITE" id="PS50089">
    <property type="entry name" value="ZF_RING_2"/>
    <property type="match status" value="1"/>
</dbReference>
<feature type="compositionally biased region" description="Basic and acidic residues" evidence="2">
    <location>
        <begin position="208"/>
        <end position="217"/>
    </location>
</feature>
<keyword evidence="5" id="KW-1185">Reference proteome</keyword>
<feature type="region of interest" description="Disordered" evidence="2">
    <location>
        <begin position="788"/>
        <end position="822"/>
    </location>
</feature>
<dbReference type="InterPro" id="IPR001841">
    <property type="entry name" value="Znf_RING"/>
</dbReference>
<dbReference type="AlphaFoldDB" id="W1PCN5"/>
<organism evidence="4 5">
    <name type="scientific">Amborella trichopoda</name>
    <dbReference type="NCBI Taxonomy" id="13333"/>
    <lineage>
        <taxon>Eukaryota</taxon>
        <taxon>Viridiplantae</taxon>
        <taxon>Streptophyta</taxon>
        <taxon>Embryophyta</taxon>
        <taxon>Tracheophyta</taxon>
        <taxon>Spermatophyta</taxon>
        <taxon>Magnoliopsida</taxon>
        <taxon>Amborellales</taxon>
        <taxon>Amborellaceae</taxon>
        <taxon>Amborella</taxon>
    </lineage>
</organism>
<feature type="region of interest" description="Disordered" evidence="2">
    <location>
        <begin position="366"/>
        <end position="386"/>
    </location>
</feature>
<dbReference type="EMBL" id="KI394169">
    <property type="protein sequence ID" value="ERN04805.1"/>
    <property type="molecule type" value="Genomic_DNA"/>
</dbReference>
<feature type="compositionally biased region" description="Basic and acidic residues" evidence="2">
    <location>
        <begin position="336"/>
        <end position="354"/>
    </location>
</feature>
<evidence type="ECO:0000313" key="4">
    <source>
        <dbReference type="EMBL" id="ERN04805.1"/>
    </source>
</evidence>
<feature type="region of interest" description="Disordered" evidence="2">
    <location>
        <begin position="566"/>
        <end position="626"/>
    </location>
</feature>
<protein>
    <recommendedName>
        <fullName evidence="3">RING-type domain-containing protein</fullName>
    </recommendedName>
</protein>
<feature type="compositionally biased region" description="Acidic residues" evidence="2">
    <location>
        <begin position="78"/>
        <end position="87"/>
    </location>
</feature>
<dbReference type="OrthoDB" id="6078042at2759"/>
<dbReference type="Pfam" id="PF13920">
    <property type="entry name" value="zf-C3HC4_3"/>
    <property type="match status" value="1"/>
</dbReference>
<evidence type="ECO:0000313" key="5">
    <source>
        <dbReference type="Proteomes" id="UP000017836"/>
    </source>
</evidence>
<dbReference type="CDD" id="cd16647">
    <property type="entry name" value="mRING-HC-C3HC5_NEU1"/>
    <property type="match status" value="1"/>
</dbReference>
<reference evidence="5" key="1">
    <citation type="journal article" date="2013" name="Science">
        <title>The Amborella genome and the evolution of flowering plants.</title>
        <authorList>
            <consortium name="Amborella Genome Project"/>
        </authorList>
    </citation>
    <scope>NUCLEOTIDE SEQUENCE [LARGE SCALE GENOMIC DNA]</scope>
</reference>
<proteinExistence type="predicted"/>
<dbReference type="STRING" id="13333.W1PCN5"/>
<feature type="domain" description="RING-type" evidence="3">
    <location>
        <begin position="933"/>
        <end position="972"/>
    </location>
</feature>
<feature type="compositionally biased region" description="Low complexity" evidence="2">
    <location>
        <begin position="809"/>
        <end position="822"/>
    </location>
</feature>